<protein>
    <submittedName>
        <fullName evidence="1">Uncharacterized protein</fullName>
    </submittedName>
</protein>
<name>A0ACC2J3I1_9PEZI</name>
<reference evidence="1" key="1">
    <citation type="submission" date="2022-12" db="EMBL/GenBank/DDBJ databases">
        <title>Genome Sequence of Lasiodiplodia mahajangana.</title>
        <authorList>
            <person name="Buettner E."/>
        </authorList>
    </citation>
    <scope>NUCLEOTIDE SEQUENCE</scope>
    <source>
        <strain evidence="1">VT137</strain>
    </source>
</reference>
<keyword evidence="2" id="KW-1185">Reference proteome</keyword>
<organism evidence="1 2">
    <name type="scientific">Lasiodiplodia mahajangana</name>
    <dbReference type="NCBI Taxonomy" id="1108764"/>
    <lineage>
        <taxon>Eukaryota</taxon>
        <taxon>Fungi</taxon>
        <taxon>Dikarya</taxon>
        <taxon>Ascomycota</taxon>
        <taxon>Pezizomycotina</taxon>
        <taxon>Dothideomycetes</taxon>
        <taxon>Dothideomycetes incertae sedis</taxon>
        <taxon>Botryosphaeriales</taxon>
        <taxon>Botryosphaeriaceae</taxon>
        <taxon>Lasiodiplodia</taxon>
    </lineage>
</organism>
<gene>
    <name evidence="1" type="ORF">O1611_g9983</name>
</gene>
<comment type="caution">
    <text evidence="1">The sequence shown here is derived from an EMBL/GenBank/DDBJ whole genome shotgun (WGS) entry which is preliminary data.</text>
</comment>
<dbReference type="Proteomes" id="UP001153332">
    <property type="component" value="Unassembled WGS sequence"/>
</dbReference>
<proteinExistence type="predicted"/>
<dbReference type="EMBL" id="JAPUUL010003704">
    <property type="protein sequence ID" value="KAJ8121887.1"/>
    <property type="molecule type" value="Genomic_DNA"/>
</dbReference>
<accession>A0ACC2J3I1</accession>
<evidence type="ECO:0000313" key="1">
    <source>
        <dbReference type="EMBL" id="KAJ8121887.1"/>
    </source>
</evidence>
<sequence>MTTGRRPERMSAIGVAPTTADSTRFSKPLPRSGTPARPAPSADGGERTNGRRDTASTVLRRAGVILSDCGGRRGLVALYDGTSTSLWMGALEMPEIEADVREAGKSTYLPIAYYTPLKEAT</sequence>
<evidence type="ECO:0000313" key="2">
    <source>
        <dbReference type="Proteomes" id="UP001153332"/>
    </source>
</evidence>